<protein>
    <recommendedName>
        <fullName evidence="2">DNA methylase N-4/N-6 domain-containing protein</fullName>
    </recommendedName>
</protein>
<name>X1VPI4_9ZZZZ</name>
<evidence type="ECO:0008006" key="2">
    <source>
        <dbReference type="Google" id="ProtNLM"/>
    </source>
</evidence>
<dbReference type="AlphaFoldDB" id="X1VPI4"/>
<reference evidence="1" key="1">
    <citation type="journal article" date="2014" name="Front. Microbiol.">
        <title>High frequency of phylogenetically diverse reductive dehalogenase-homologous genes in deep subseafloor sedimentary metagenomes.</title>
        <authorList>
            <person name="Kawai M."/>
            <person name="Futagami T."/>
            <person name="Toyoda A."/>
            <person name="Takaki Y."/>
            <person name="Nishi S."/>
            <person name="Hori S."/>
            <person name="Arai W."/>
            <person name="Tsubouchi T."/>
            <person name="Morono Y."/>
            <person name="Uchiyama I."/>
            <person name="Ito T."/>
            <person name="Fujiyama A."/>
            <person name="Inagaki F."/>
            <person name="Takami H."/>
        </authorList>
    </citation>
    <scope>NUCLEOTIDE SEQUENCE</scope>
    <source>
        <strain evidence="1">Expedition CK06-06</strain>
    </source>
</reference>
<dbReference type="GO" id="GO:0003676">
    <property type="term" value="F:nucleic acid binding"/>
    <property type="evidence" value="ECO:0007669"/>
    <property type="project" value="InterPro"/>
</dbReference>
<organism evidence="1">
    <name type="scientific">marine sediment metagenome</name>
    <dbReference type="NCBI Taxonomy" id="412755"/>
    <lineage>
        <taxon>unclassified sequences</taxon>
        <taxon>metagenomes</taxon>
        <taxon>ecological metagenomes</taxon>
    </lineage>
</organism>
<dbReference type="InterPro" id="IPR002052">
    <property type="entry name" value="DNA_methylase_N6_adenine_CS"/>
</dbReference>
<comment type="caution">
    <text evidence="1">The sequence shown here is derived from an EMBL/GenBank/DDBJ whole genome shotgun (WGS) entry which is preliminary data.</text>
</comment>
<sequence length="189" mass="21691">MLQEGYEAEYTKAMVSYLGIFVDELVRFTSVLNTWKVDAEAIVHVFGRQALPMLWDYNENNPLGDHGGTWKTRSKAVIGVVENIHNSPQGSVITQSSATSLPYSDDYFDAVFTDPPYYDNVPYSYLSDFFYVWLKRTVGHIYPDLFATPLTPKKNEIVAYTNFPGGFDEGKRFFEDMLKKSFQEIFRVS</sequence>
<dbReference type="GO" id="GO:0032259">
    <property type="term" value="P:methylation"/>
    <property type="evidence" value="ECO:0007669"/>
    <property type="project" value="InterPro"/>
</dbReference>
<dbReference type="EMBL" id="BARW01033548">
    <property type="protein sequence ID" value="GAJ10935.1"/>
    <property type="molecule type" value="Genomic_DNA"/>
</dbReference>
<dbReference type="GO" id="GO:0008168">
    <property type="term" value="F:methyltransferase activity"/>
    <property type="evidence" value="ECO:0007669"/>
    <property type="project" value="InterPro"/>
</dbReference>
<dbReference type="SUPFAM" id="SSF53335">
    <property type="entry name" value="S-adenosyl-L-methionine-dependent methyltransferases"/>
    <property type="match status" value="1"/>
</dbReference>
<proteinExistence type="predicted"/>
<gene>
    <name evidence="1" type="ORF">S12H4_52813</name>
</gene>
<accession>X1VPI4</accession>
<evidence type="ECO:0000313" key="1">
    <source>
        <dbReference type="EMBL" id="GAJ10935.1"/>
    </source>
</evidence>
<dbReference type="PROSITE" id="PS00092">
    <property type="entry name" value="N6_MTASE"/>
    <property type="match status" value="1"/>
</dbReference>
<dbReference type="InterPro" id="IPR029063">
    <property type="entry name" value="SAM-dependent_MTases_sf"/>
</dbReference>